<dbReference type="EMBL" id="JARQZJ010000068">
    <property type="protein sequence ID" value="KAK9881357.1"/>
    <property type="molecule type" value="Genomic_DNA"/>
</dbReference>
<dbReference type="AlphaFoldDB" id="A0AAW1UMY4"/>
<proteinExistence type="predicted"/>
<comment type="caution">
    <text evidence="1">The sequence shown here is derived from an EMBL/GenBank/DDBJ whole genome shotgun (WGS) entry which is preliminary data.</text>
</comment>
<dbReference type="Proteomes" id="UP001431783">
    <property type="component" value="Unassembled WGS sequence"/>
</dbReference>
<keyword evidence="2" id="KW-1185">Reference proteome</keyword>
<protein>
    <submittedName>
        <fullName evidence="1">Uncharacterized protein</fullName>
    </submittedName>
</protein>
<reference evidence="1 2" key="1">
    <citation type="submission" date="2023-03" db="EMBL/GenBank/DDBJ databases">
        <title>Genome insight into feeding habits of ladybird beetles.</title>
        <authorList>
            <person name="Li H.-S."/>
            <person name="Huang Y.-H."/>
            <person name="Pang H."/>
        </authorList>
    </citation>
    <scope>NUCLEOTIDE SEQUENCE [LARGE SCALE GENOMIC DNA]</scope>
    <source>
        <strain evidence="1">SYSU_2023b</strain>
        <tissue evidence="1">Whole body</tissue>
    </source>
</reference>
<accession>A0AAW1UMY4</accession>
<evidence type="ECO:0000313" key="2">
    <source>
        <dbReference type="Proteomes" id="UP001431783"/>
    </source>
</evidence>
<sequence>MEYIENIILNLKTEESAEINGITVEVIKTGVEALSAPLTSTLTTEWKMAFIQKFSERLLLLNAYRRAIALIPSGNSTHLKKTQPNSLDSLHSV</sequence>
<name>A0AAW1UMY4_9CUCU</name>
<evidence type="ECO:0000313" key="1">
    <source>
        <dbReference type="EMBL" id="KAK9881357.1"/>
    </source>
</evidence>
<organism evidence="1 2">
    <name type="scientific">Henosepilachna vigintioctopunctata</name>
    <dbReference type="NCBI Taxonomy" id="420089"/>
    <lineage>
        <taxon>Eukaryota</taxon>
        <taxon>Metazoa</taxon>
        <taxon>Ecdysozoa</taxon>
        <taxon>Arthropoda</taxon>
        <taxon>Hexapoda</taxon>
        <taxon>Insecta</taxon>
        <taxon>Pterygota</taxon>
        <taxon>Neoptera</taxon>
        <taxon>Endopterygota</taxon>
        <taxon>Coleoptera</taxon>
        <taxon>Polyphaga</taxon>
        <taxon>Cucujiformia</taxon>
        <taxon>Coccinelloidea</taxon>
        <taxon>Coccinellidae</taxon>
        <taxon>Epilachninae</taxon>
        <taxon>Epilachnini</taxon>
        <taxon>Henosepilachna</taxon>
    </lineage>
</organism>
<gene>
    <name evidence="1" type="ORF">WA026_015484</name>
</gene>